<proteinExistence type="predicted"/>
<dbReference type="AlphaFoldDB" id="A0A1Q5PFV7"/>
<comment type="caution">
    <text evidence="1">The sequence shown here is derived from an EMBL/GenBank/DDBJ whole genome shotgun (WGS) entry which is preliminary data.</text>
</comment>
<organism evidence="1 2">
    <name type="scientific">Pontibacter flavimaris</name>
    <dbReference type="NCBI Taxonomy" id="1797110"/>
    <lineage>
        <taxon>Bacteria</taxon>
        <taxon>Pseudomonadati</taxon>
        <taxon>Bacteroidota</taxon>
        <taxon>Cytophagia</taxon>
        <taxon>Cytophagales</taxon>
        <taxon>Hymenobacteraceae</taxon>
        <taxon>Pontibacter</taxon>
    </lineage>
</organism>
<sequence>MKKKHNIAFFHPAGEEVKTRIDFDSEIEETLIYELLKLEGYLIYQFILPDYQYVMSFDELSEQGIRFKLFEKERRTWFGLSKKVEQELLIYPKDGFFYPYQYGTYFYLFSREEIKENEFLKWMDKQFPNRWTDFDETFAGLNSDTMKFLHEPDYILVTNYDYQKEFGIVASKEICAALIARLKQAAFQSFEAEEYIQNKE</sequence>
<evidence type="ECO:0000313" key="2">
    <source>
        <dbReference type="Proteomes" id="UP000186551"/>
    </source>
</evidence>
<gene>
    <name evidence="1" type="ORF">A3841_14975</name>
</gene>
<protein>
    <submittedName>
        <fullName evidence="1">Uncharacterized protein</fullName>
    </submittedName>
</protein>
<dbReference type="OrthoDB" id="1441956at2"/>
<evidence type="ECO:0000313" key="1">
    <source>
        <dbReference type="EMBL" id="OKL41125.1"/>
    </source>
</evidence>
<accession>A0A1Q5PFV7</accession>
<dbReference type="Proteomes" id="UP000186551">
    <property type="component" value="Unassembled WGS sequence"/>
</dbReference>
<dbReference type="EMBL" id="LVWA01000004">
    <property type="protein sequence ID" value="OKL41125.1"/>
    <property type="molecule type" value="Genomic_DNA"/>
</dbReference>
<name>A0A1Q5PFV7_9BACT</name>
<reference evidence="1 2" key="1">
    <citation type="submission" date="2016-03" db="EMBL/GenBank/DDBJ databases">
        <title>Genome sequence of Pontibacter sp. nov., of the family cytophagaceae, isolated from marine sediment of the Yellow Sea, China.</title>
        <authorList>
            <person name="Zhang G."/>
            <person name="Zhang R."/>
        </authorList>
    </citation>
    <scope>NUCLEOTIDE SEQUENCE [LARGE SCALE GENOMIC DNA]</scope>
    <source>
        <strain evidence="1 2">S10-8</strain>
    </source>
</reference>
<dbReference type="RefSeq" id="WP_083610255.1">
    <property type="nucleotide sequence ID" value="NZ_LVWA01000004.1"/>
</dbReference>
<keyword evidence="2" id="KW-1185">Reference proteome</keyword>